<dbReference type="Pfam" id="PF26061">
    <property type="entry name" value="DUF8021"/>
    <property type="match status" value="1"/>
</dbReference>
<organism evidence="3 4">
    <name type="scientific">Apodospora peruviana</name>
    <dbReference type="NCBI Taxonomy" id="516989"/>
    <lineage>
        <taxon>Eukaryota</taxon>
        <taxon>Fungi</taxon>
        <taxon>Dikarya</taxon>
        <taxon>Ascomycota</taxon>
        <taxon>Pezizomycotina</taxon>
        <taxon>Sordariomycetes</taxon>
        <taxon>Sordariomycetidae</taxon>
        <taxon>Sordariales</taxon>
        <taxon>Lasiosphaeriaceae</taxon>
        <taxon>Apodospora</taxon>
    </lineage>
</organism>
<protein>
    <recommendedName>
        <fullName evidence="2">DUF8021 domain-containing protein</fullName>
    </recommendedName>
</protein>
<evidence type="ECO:0000256" key="1">
    <source>
        <dbReference type="SAM" id="SignalP"/>
    </source>
</evidence>
<reference evidence="3" key="1">
    <citation type="journal article" date="2023" name="Mol. Phylogenet. Evol.">
        <title>Genome-scale phylogeny and comparative genomics of the fungal order Sordariales.</title>
        <authorList>
            <person name="Hensen N."/>
            <person name="Bonometti L."/>
            <person name="Westerberg I."/>
            <person name="Brannstrom I.O."/>
            <person name="Guillou S."/>
            <person name="Cros-Aarteil S."/>
            <person name="Calhoun S."/>
            <person name="Haridas S."/>
            <person name="Kuo A."/>
            <person name="Mondo S."/>
            <person name="Pangilinan J."/>
            <person name="Riley R."/>
            <person name="LaButti K."/>
            <person name="Andreopoulos B."/>
            <person name="Lipzen A."/>
            <person name="Chen C."/>
            <person name="Yan M."/>
            <person name="Daum C."/>
            <person name="Ng V."/>
            <person name="Clum A."/>
            <person name="Steindorff A."/>
            <person name="Ohm R.A."/>
            <person name="Martin F."/>
            <person name="Silar P."/>
            <person name="Natvig D.O."/>
            <person name="Lalanne C."/>
            <person name="Gautier V."/>
            <person name="Ament-Velasquez S.L."/>
            <person name="Kruys A."/>
            <person name="Hutchinson M.I."/>
            <person name="Powell A.J."/>
            <person name="Barry K."/>
            <person name="Miller A.N."/>
            <person name="Grigoriev I.V."/>
            <person name="Debuchy R."/>
            <person name="Gladieux P."/>
            <person name="Hiltunen Thoren M."/>
            <person name="Johannesson H."/>
        </authorList>
    </citation>
    <scope>NUCLEOTIDE SEQUENCE</scope>
    <source>
        <strain evidence="3">CBS 118394</strain>
    </source>
</reference>
<sequence>MKLPTKPLLLQVLIPSFAVVVSAECTRGFLTGATERYILAQSAGNIAALTAIASPSLNYTESDVVTDIHKSVLTQPMKIDHGTSIHDPVNCATFTELIVTGGGNSTANKPYVIGTRMAFSADASNTYKATLIETIATKPGDWAFNATGYLHWTSRENWAPIPASKRDSRAVIKAAGDAYFDRFANVNASVPWGDSCQRLEGGAYTDTRGQGGNTCNLGLPSTLVVTNRRYVVDEEMGAVAIFVGFPGLDRSVGEQPMPDSHLFRVEGGRIRYIHTVSTCVHAGCGMNGSGIPGQKRFMSDSGANMKARVGRRSVRLRY</sequence>
<dbReference type="AlphaFoldDB" id="A0AAE0IU34"/>
<keyword evidence="1" id="KW-0732">Signal</keyword>
<comment type="caution">
    <text evidence="3">The sequence shown here is derived from an EMBL/GenBank/DDBJ whole genome shotgun (WGS) entry which is preliminary data.</text>
</comment>
<dbReference type="EMBL" id="JAUEDM010000001">
    <property type="protein sequence ID" value="KAK3331184.1"/>
    <property type="molecule type" value="Genomic_DNA"/>
</dbReference>
<accession>A0AAE0IU34</accession>
<gene>
    <name evidence="3" type="ORF">B0H66DRAFT_546053</name>
</gene>
<evidence type="ECO:0000259" key="2">
    <source>
        <dbReference type="Pfam" id="PF26061"/>
    </source>
</evidence>
<proteinExistence type="predicted"/>
<reference evidence="3" key="2">
    <citation type="submission" date="2023-06" db="EMBL/GenBank/DDBJ databases">
        <authorList>
            <consortium name="Lawrence Berkeley National Laboratory"/>
            <person name="Haridas S."/>
            <person name="Hensen N."/>
            <person name="Bonometti L."/>
            <person name="Westerberg I."/>
            <person name="Brannstrom I.O."/>
            <person name="Guillou S."/>
            <person name="Cros-Aarteil S."/>
            <person name="Calhoun S."/>
            <person name="Kuo A."/>
            <person name="Mondo S."/>
            <person name="Pangilinan J."/>
            <person name="Riley R."/>
            <person name="Labutti K."/>
            <person name="Andreopoulos B."/>
            <person name="Lipzen A."/>
            <person name="Chen C."/>
            <person name="Yanf M."/>
            <person name="Daum C."/>
            <person name="Ng V."/>
            <person name="Clum A."/>
            <person name="Steindorff A."/>
            <person name="Ohm R."/>
            <person name="Martin F."/>
            <person name="Silar P."/>
            <person name="Natvig D."/>
            <person name="Lalanne C."/>
            <person name="Gautier V."/>
            <person name="Ament-Velasquez S.L."/>
            <person name="Kruys A."/>
            <person name="Hutchinson M.I."/>
            <person name="Powell A.J."/>
            <person name="Barry K."/>
            <person name="Miller A.N."/>
            <person name="Grigoriev I.V."/>
            <person name="Debuchy R."/>
            <person name="Gladieux P."/>
            <person name="Thoren M.H."/>
            <person name="Johannesson H."/>
        </authorList>
    </citation>
    <scope>NUCLEOTIDE SEQUENCE</scope>
    <source>
        <strain evidence="3">CBS 118394</strain>
    </source>
</reference>
<dbReference type="InterPro" id="IPR058334">
    <property type="entry name" value="DUF8021"/>
</dbReference>
<feature type="domain" description="DUF8021" evidence="2">
    <location>
        <begin position="165"/>
        <end position="276"/>
    </location>
</feature>
<name>A0AAE0IU34_9PEZI</name>
<keyword evidence="4" id="KW-1185">Reference proteome</keyword>
<feature type="chain" id="PRO_5042270801" description="DUF8021 domain-containing protein" evidence="1">
    <location>
        <begin position="24"/>
        <end position="318"/>
    </location>
</feature>
<dbReference type="Proteomes" id="UP001283341">
    <property type="component" value="Unassembled WGS sequence"/>
</dbReference>
<evidence type="ECO:0000313" key="3">
    <source>
        <dbReference type="EMBL" id="KAK3331184.1"/>
    </source>
</evidence>
<evidence type="ECO:0000313" key="4">
    <source>
        <dbReference type="Proteomes" id="UP001283341"/>
    </source>
</evidence>
<feature type="signal peptide" evidence="1">
    <location>
        <begin position="1"/>
        <end position="23"/>
    </location>
</feature>